<sequence>MHWHAYSYSGGGRPSDREARDPSVVAPPLLVADWVRKPRSMLVGTFTDVDSALAWLEREVRASPPMEHGVPVETVLRYARARLGEEPGDQVTRYYTAGGYVCRDLVRCPPQGPCPDPPGREG</sequence>
<dbReference type="EMBL" id="FNIE01000030">
    <property type="protein sequence ID" value="SDP43390.1"/>
    <property type="molecule type" value="Genomic_DNA"/>
</dbReference>
<dbReference type="STRING" id="310781.SAMN05216259_13018"/>
<feature type="region of interest" description="Disordered" evidence="1">
    <location>
        <begin position="1"/>
        <end position="22"/>
    </location>
</feature>
<proteinExistence type="predicted"/>
<evidence type="ECO:0000313" key="3">
    <source>
        <dbReference type="Proteomes" id="UP000199341"/>
    </source>
</evidence>
<name>A0A1H0SNU6_9ACTN</name>
<evidence type="ECO:0000256" key="1">
    <source>
        <dbReference type="SAM" id="MobiDB-lite"/>
    </source>
</evidence>
<keyword evidence="3" id="KW-1185">Reference proteome</keyword>
<accession>A0A1H0SNU6</accession>
<gene>
    <name evidence="2" type="ORF">SAMN05216259_13018</name>
</gene>
<reference evidence="2 3" key="1">
    <citation type="submission" date="2016-10" db="EMBL/GenBank/DDBJ databases">
        <authorList>
            <person name="de Groot N.N."/>
        </authorList>
    </citation>
    <scope>NUCLEOTIDE SEQUENCE [LARGE SCALE GENOMIC DNA]</scope>
    <source>
        <strain evidence="2 3">CGMCC 4.2022</strain>
    </source>
</reference>
<evidence type="ECO:0000313" key="2">
    <source>
        <dbReference type="EMBL" id="SDP43390.1"/>
    </source>
</evidence>
<organism evidence="2 3">
    <name type="scientific">Actinacidiphila guanduensis</name>
    <dbReference type="NCBI Taxonomy" id="310781"/>
    <lineage>
        <taxon>Bacteria</taxon>
        <taxon>Bacillati</taxon>
        <taxon>Actinomycetota</taxon>
        <taxon>Actinomycetes</taxon>
        <taxon>Kitasatosporales</taxon>
        <taxon>Streptomycetaceae</taxon>
        <taxon>Actinacidiphila</taxon>
    </lineage>
</organism>
<protein>
    <submittedName>
        <fullName evidence="2">Uncharacterized protein</fullName>
    </submittedName>
</protein>
<dbReference type="AlphaFoldDB" id="A0A1H0SNU6"/>
<dbReference type="Proteomes" id="UP000199341">
    <property type="component" value="Unassembled WGS sequence"/>
</dbReference>